<evidence type="ECO:0000313" key="2">
    <source>
        <dbReference type="EnsemblPlants" id="KQL26494"/>
    </source>
</evidence>
<reference evidence="2" key="2">
    <citation type="submission" date="2018-08" db="UniProtKB">
        <authorList>
            <consortium name="EnsemblPlants"/>
        </authorList>
    </citation>
    <scope>IDENTIFICATION</scope>
    <source>
        <strain evidence="2">Yugu1</strain>
    </source>
</reference>
<protein>
    <submittedName>
        <fullName evidence="2">Uncharacterized protein</fullName>
    </submittedName>
</protein>
<evidence type="ECO:0000256" key="1">
    <source>
        <dbReference type="SAM" id="MobiDB-lite"/>
    </source>
</evidence>
<reference evidence="3" key="1">
    <citation type="journal article" date="2012" name="Nat. Biotechnol.">
        <title>Reference genome sequence of the model plant Setaria.</title>
        <authorList>
            <person name="Bennetzen J.L."/>
            <person name="Schmutz J."/>
            <person name="Wang H."/>
            <person name="Percifield R."/>
            <person name="Hawkins J."/>
            <person name="Pontaroli A.C."/>
            <person name="Estep M."/>
            <person name="Feng L."/>
            <person name="Vaughn J.N."/>
            <person name="Grimwood J."/>
            <person name="Jenkins J."/>
            <person name="Barry K."/>
            <person name="Lindquist E."/>
            <person name="Hellsten U."/>
            <person name="Deshpande S."/>
            <person name="Wang X."/>
            <person name="Wu X."/>
            <person name="Mitros T."/>
            <person name="Triplett J."/>
            <person name="Yang X."/>
            <person name="Ye C.Y."/>
            <person name="Mauro-Herrera M."/>
            <person name="Wang L."/>
            <person name="Li P."/>
            <person name="Sharma M."/>
            <person name="Sharma R."/>
            <person name="Ronald P.C."/>
            <person name="Panaud O."/>
            <person name="Kellogg E.A."/>
            <person name="Brutnell T.P."/>
            <person name="Doust A.N."/>
            <person name="Tuskan G.A."/>
            <person name="Rokhsar D."/>
            <person name="Devos K.M."/>
        </authorList>
    </citation>
    <scope>NUCLEOTIDE SEQUENCE [LARGE SCALE GENOMIC DNA]</scope>
    <source>
        <strain evidence="3">cv. Yugu1</strain>
    </source>
</reference>
<feature type="compositionally biased region" description="Basic residues" evidence="1">
    <location>
        <begin position="22"/>
        <end position="36"/>
    </location>
</feature>
<proteinExistence type="predicted"/>
<dbReference type="Gramene" id="KQL26494">
    <property type="protein sequence ID" value="KQL26494"/>
    <property type="gene ID" value="SETIT_033510mg"/>
</dbReference>
<dbReference type="EnsemblPlants" id="KQL26494">
    <property type="protein sequence ID" value="KQL26494"/>
    <property type="gene ID" value="SETIT_033510mg"/>
</dbReference>
<dbReference type="AlphaFoldDB" id="K4A3Q7"/>
<name>K4A3Q7_SETIT</name>
<dbReference type="Proteomes" id="UP000004995">
    <property type="component" value="Unassembled WGS sequence"/>
</dbReference>
<dbReference type="HOGENOM" id="CLU_2458974_0_0_1"/>
<dbReference type="InParanoid" id="K4A3Q7"/>
<dbReference type="EMBL" id="AGNK02001323">
    <property type="status" value="NOT_ANNOTATED_CDS"/>
    <property type="molecule type" value="Genomic_DNA"/>
</dbReference>
<feature type="region of interest" description="Disordered" evidence="1">
    <location>
        <begin position="18"/>
        <end position="89"/>
    </location>
</feature>
<organism evidence="2 3">
    <name type="scientific">Setaria italica</name>
    <name type="common">Foxtail millet</name>
    <name type="synonym">Panicum italicum</name>
    <dbReference type="NCBI Taxonomy" id="4555"/>
    <lineage>
        <taxon>Eukaryota</taxon>
        <taxon>Viridiplantae</taxon>
        <taxon>Streptophyta</taxon>
        <taxon>Embryophyta</taxon>
        <taxon>Tracheophyta</taxon>
        <taxon>Spermatophyta</taxon>
        <taxon>Magnoliopsida</taxon>
        <taxon>Liliopsida</taxon>
        <taxon>Poales</taxon>
        <taxon>Poaceae</taxon>
        <taxon>PACMAD clade</taxon>
        <taxon>Panicoideae</taxon>
        <taxon>Panicodae</taxon>
        <taxon>Paniceae</taxon>
        <taxon>Cenchrinae</taxon>
        <taxon>Setaria</taxon>
    </lineage>
</organism>
<sequence length="89" mass="9764">MDTWLTDQCLVGGESAGCWKDRGRRHHVGRAGPRRPPRLETRTPTHARASWGTAGGLHSTATRVRGVRPPGRRATTRHHDAASRRAPGL</sequence>
<accession>K4A3Q7</accession>
<keyword evidence="3" id="KW-1185">Reference proteome</keyword>
<evidence type="ECO:0000313" key="3">
    <source>
        <dbReference type="Proteomes" id="UP000004995"/>
    </source>
</evidence>